<name>A0ABQ4NF66_9BACL</name>
<evidence type="ECO:0008006" key="3">
    <source>
        <dbReference type="Google" id="ProtNLM"/>
    </source>
</evidence>
<comment type="caution">
    <text evidence="1">The sequence shown here is derived from an EMBL/GenBank/DDBJ whole genome shotgun (WGS) entry which is preliminary data.</text>
</comment>
<evidence type="ECO:0000313" key="2">
    <source>
        <dbReference type="Proteomes" id="UP000680304"/>
    </source>
</evidence>
<gene>
    <name evidence="1" type="ORF">PACILC2_53840</name>
</gene>
<reference evidence="1 2" key="1">
    <citation type="submission" date="2021-04" db="EMBL/GenBank/DDBJ databases">
        <title>Draft genome sequence of Paenibacillus cisolokensis, LC2-13A.</title>
        <authorList>
            <person name="Uke A."/>
            <person name="Chhe C."/>
            <person name="Baramee S."/>
            <person name="Kosugi A."/>
        </authorList>
    </citation>
    <scope>NUCLEOTIDE SEQUENCE [LARGE SCALE GENOMIC DNA]</scope>
    <source>
        <strain evidence="1 2">LC2-13A</strain>
    </source>
</reference>
<keyword evidence="2" id="KW-1185">Reference proteome</keyword>
<sequence length="452" mass="52377">MALTNPNTNYLIVSYKGESAKDLFEKIKKMNRNIPREKYPDTFPDLRRENRDEIVFTNGSRIVSTTTGTKDLGRGMTLMYILLSEAAFYHDLNTVLLSLEPALMKTERSRIVLETTANGFNDFQVMYNRASKGQSKYKAFFFPFYSSAYEKQFAFDIKEAVTWYKSKNRGLRLSAKDLIDKEQKQLYEAGCSLNMLMWREYVLQDKSKNQFYQEYPATDIQAFINTGQSVFDQTKVAEQINCVTPPILKHELFDLPDTLKRYIGSGLEIYFLPKPRMRMFAGIDVASGNGNDYSTISIFGADGQQYASFYRNDIPVYKFAEIVREIGLFFNYAYLCVERNGYGTGLLERLRECESSYLNIYKMKHFDKGKERLRLGWNNNAVTKQQAVLNAKEMFECDLVNINCRETLKQMQTFVDKEGKLENKSKSLHDDLVISFILAIVAMKSNKYYVEV</sequence>
<dbReference type="Gene3D" id="3.30.420.240">
    <property type="match status" value="1"/>
</dbReference>
<evidence type="ECO:0000313" key="1">
    <source>
        <dbReference type="EMBL" id="GIQ66816.1"/>
    </source>
</evidence>
<protein>
    <recommendedName>
        <fullName evidence="3">Terminase large subunit gp17-like C-terminal domain-containing protein</fullName>
    </recommendedName>
</protein>
<dbReference type="InterPro" id="IPR027417">
    <property type="entry name" value="P-loop_NTPase"/>
</dbReference>
<organism evidence="1 2">
    <name type="scientific">Paenibacillus cisolokensis</name>
    <dbReference type="NCBI Taxonomy" id="1658519"/>
    <lineage>
        <taxon>Bacteria</taxon>
        <taxon>Bacillati</taxon>
        <taxon>Bacillota</taxon>
        <taxon>Bacilli</taxon>
        <taxon>Bacillales</taxon>
        <taxon>Paenibacillaceae</taxon>
        <taxon>Paenibacillus</taxon>
    </lineage>
</organism>
<dbReference type="Gene3D" id="3.40.50.300">
    <property type="entry name" value="P-loop containing nucleotide triphosphate hydrolases"/>
    <property type="match status" value="1"/>
</dbReference>
<dbReference type="Proteomes" id="UP000680304">
    <property type="component" value="Unassembled WGS sequence"/>
</dbReference>
<accession>A0ABQ4NF66</accession>
<proteinExistence type="predicted"/>
<dbReference type="EMBL" id="BOVJ01000213">
    <property type="protein sequence ID" value="GIQ66816.1"/>
    <property type="molecule type" value="Genomic_DNA"/>
</dbReference>